<evidence type="ECO:0000313" key="2">
    <source>
        <dbReference type="EMBL" id="MFD2658923.1"/>
    </source>
</evidence>
<proteinExistence type="predicted"/>
<gene>
    <name evidence="2" type="ORF">ACFSW5_01440</name>
</gene>
<feature type="transmembrane region" description="Helical" evidence="1">
    <location>
        <begin position="9"/>
        <end position="26"/>
    </location>
</feature>
<keyword evidence="3" id="KW-1185">Reference proteome</keyword>
<feature type="transmembrane region" description="Helical" evidence="1">
    <location>
        <begin position="38"/>
        <end position="60"/>
    </location>
</feature>
<protein>
    <submittedName>
        <fullName evidence="2">Uncharacterized protein</fullName>
    </submittedName>
</protein>
<organism evidence="2 3">
    <name type="scientific">Paenibacillus thailandensis</name>
    <dbReference type="NCBI Taxonomy" id="393250"/>
    <lineage>
        <taxon>Bacteria</taxon>
        <taxon>Bacillati</taxon>
        <taxon>Bacillota</taxon>
        <taxon>Bacilli</taxon>
        <taxon>Bacillales</taxon>
        <taxon>Paenibacillaceae</taxon>
        <taxon>Paenibacillus</taxon>
    </lineage>
</organism>
<dbReference type="EMBL" id="JBHUMY010000001">
    <property type="protein sequence ID" value="MFD2658923.1"/>
    <property type="molecule type" value="Genomic_DNA"/>
</dbReference>
<keyword evidence="1" id="KW-0812">Transmembrane</keyword>
<dbReference type="Proteomes" id="UP001597493">
    <property type="component" value="Unassembled WGS sequence"/>
</dbReference>
<sequence length="89" mass="10098">MLLRKLRHAVYLIASLGMLVYAIPRLEFGGAWDMADVFGVVWCVFALLVIAANLNEILLVDEQKRKQLERIKRAKYAAIERRAARGARG</sequence>
<reference evidence="3" key="1">
    <citation type="journal article" date="2019" name="Int. J. Syst. Evol. Microbiol.">
        <title>The Global Catalogue of Microorganisms (GCM) 10K type strain sequencing project: providing services to taxonomists for standard genome sequencing and annotation.</title>
        <authorList>
            <consortium name="The Broad Institute Genomics Platform"/>
            <consortium name="The Broad Institute Genome Sequencing Center for Infectious Disease"/>
            <person name="Wu L."/>
            <person name="Ma J."/>
        </authorList>
    </citation>
    <scope>NUCLEOTIDE SEQUENCE [LARGE SCALE GENOMIC DNA]</scope>
    <source>
        <strain evidence="3">TISTR 1827</strain>
    </source>
</reference>
<name>A0ABW5QS49_9BACL</name>
<keyword evidence="1" id="KW-1133">Transmembrane helix</keyword>
<keyword evidence="1" id="KW-0472">Membrane</keyword>
<dbReference type="RefSeq" id="WP_379268933.1">
    <property type="nucleotide sequence ID" value="NZ_JBHUGT010000050.1"/>
</dbReference>
<evidence type="ECO:0000313" key="3">
    <source>
        <dbReference type="Proteomes" id="UP001597493"/>
    </source>
</evidence>
<accession>A0ABW5QS49</accession>
<comment type="caution">
    <text evidence="2">The sequence shown here is derived from an EMBL/GenBank/DDBJ whole genome shotgun (WGS) entry which is preliminary data.</text>
</comment>
<evidence type="ECO:0000256" key="1">
    <source>
        <dbReference type="SAM" id="Phobius"/>
    </source>
</evidence>